<feature type="non-terminal residue" evidence="1">
    <location>
        <position position="1"/>
    </location>
</feature>
<proteinExistence type="predicted"/>
<sequence length="141" mass="16077">DENDLTAKRKYFFIVDEKPKSFWVQPRRRLRFDSKMALEAEVFDEPYANENARRIAILRQVLTNVRKDIDEVGPQDKNLITCGMLISQTLETILVKLDSSAELASRLSSPKGLDFDHITLGAGIIWTSVVGETVNVRIRVN</sequence>
<dbReference type="AlphaFoldDB" id="X0Y584"/>
<evidence type="ECO:0000313" key="1">
    <source>
        <dbReference type="EMBL" id="GAG51109.1"/>
    </source>
</evidence>
<accession>X0Y584</accession>
<dbReference type="EMBL" id="BARS01057414">
    <property type="protein sequence ID" value="GAG51109.1"/>
    <property type="molecule type" value="Genomic_DNA"/>
</dbReference>
<reference evidence="1" key="1">
    <citation type="journal article" date="2014" name="Front. Microbiol.">
        <title>High frequency of phylogenetically diverse reductive dehalogenase-homologous genes in deep subseafloor sedimentary metagenomes.</title>
        <authorList>
            <person name="Kawai M."/>
            <person name="Futagami T."/>
            <person name="Toyoda A."/>
            <person name="Takaki Y."/>
            <person name="Nishi S."/>
            <person name="Hori S."/>
            <person name="Arai W."/>
            <person name="Tsubouchi T."/>
            <person name="Morono Y."/>
            <person name="Uchiyama I."/>
            <person name="Ito T."/>
            <person name="Fujiyama A."/>
            <person name="Inagaki F."/>
            <person name="Takami H."/>
        </authorList>
    </citation>
    <scope>NUCLEOTIDE SEQUENCE</scope>
    <source>
        <strain evidence="1">Expedition CK06-06</strain>
    </source>
</reference>
<gene>
    <name evidence="1" type="ORF">S01H1_84188</name>
</gene>
<protein>
    <submittedName>
        <fullName evidence="1">Uncharacterized protein</fullName>
    </submittedName>
</protein>
<feature type="non-terminal residue" evidence="1">
    <location>
        <position position="141"/>
    </location>
</feature>
<name>X0Y584_9ZZZZ</name>
<comment type="caution">
    <text evidence="1">The sequence shown here is derived from an EMBL/GenBank/DDBJ whole genome shotgun (WGS) entry which is preliminary data.</text>
</comment>
<organism evidence="1">
    <name type="scientific">marine sediment metagenome</name>
    <dbReference type="NCBI Taxonomy" id="412755"/>
    <lineage>
        <taxon>unclassified sequences</taxon>
        <taxon>metagenomes</taxon>
        <taxon>ecological metagenomes</taxon>
    </lineage>
</organism>